<evidence type="ECO:0000313" key="4">
    <source>
        <dbReference type="Proteomes" id="UP001357485"/>
    </source>
</evidence>
<dbReference type="InterPro" id="IPR038986">
    <property type="entry name" value="Clr2"/>
</dbReference>
<comment type="caution">
    <text evidence="3">The sequence shown here is derived from an EMBL/GenBank/DDBJ whole genome shotgun (WGS) entry which is preliminary data.</text>
</comment>
<dbReference type="PANTHER" id="PTHR38046">
    <property type="entry name" value="CRYPTIC LOCI REGULATOR 2"/>
    <property type="match status" value="1"/>
</dbReference>
<gene>
    <name evidence="3" type="ORF">LTR16_004581</name>
</gene>
<reference evidence="3 4" key="1">
    <citation type="submission" date="2023-08" db="EMBL/GenBank/DDBJ databases">
        <title>Black Yeasts Isolated from many extreme environments.</title>
        <authorList>
            <person name="Coleine C."/>
            <person name="Stajich J.E."/>
            <person name="Selbmann L."/>
        </authorList>
    </citation>
    <scope>NUCLEOTIDE SEQUENCE [LARGE SCALE GENOMIC DNA]</scope>
    <source>
        <strain evidence="3 4">CCFEE 536</strain>
    </source>
</reference>
<dbReference type="Proteomes" id="UP001357485">
    <property type="component" value="Unassembled WGS sequence"/>
</dbReference>
<keyword evidence="4" id="KW-1185">Reference proteome</keyword>
<protein>
    <recommendedName>
        <fullName evidence="2">Cryptic loci regulator 2 N-terminal domain-containing protein</fullName>
    </recommendedName>
</protein>
<accession>A0ABR0M685</accession>
<dbReference type="Pfam" id="PF16761">
    <property type="entry name" value="Clr2_transil"/>
    <property type="match status" value="1"/>
</dbReference>
<feature type="domain" description="Cryptic loci regulator 2 N-terminal" evidence="2">
    <location>
        <begin position="57"/>
        <end position="121"/>
    </location>
</feature>
<organism evidence="3 4">
    <name type="scientific">Cryomyces antarcticus</name>
    <dbReference type="NCBI Taxonomy" id="329879"/>
    <lineage>
        <taxon>Eukaryota</taxon>
        <taxon>Fungi</taxon>
        <taxon>Dikarya</taxon>
        <taxon>Ascomycota</taxon>
        <taxon>Pezizomycotina</taxon>
        <taxon>Dothideomycetes</taxon>
        <taxon>Dothideomycetes incertae sedis</taxon>
        <taxon>Cryomyces</taxon>
    </lineage>
</organism>
<name>A0ABR0M685_9PEZI</name>
<evidence type="ECO:0000259" key="2">
    <source>
        <dbReference type="Pfam" id="PF16761"/>
    </source>
</evidence>
<feature type="region of interest" description="Disordered" evidence="1">
    <location>
        <begin position="1"/>
        <end position="32"/>
    </location>
</feature>
<proteinExistence type="predicted"/>
<dbReference type="EMBL" id="JAVRRA010000623">
    <property type="protein sequence ID" value="KAK5285465.1"/>
    <property type="molecule type" value="Genomic_DNA"/>
</dbReference>
<evidence type="ECO:0000313" key="3">
    <source>
        <dbReference type="EMBL" id="KAK5285465.1"/>
    </source>
</evidence>
<feature type="non-terminal residue" evidence="3">
    <location>
        <position position="261"/>
    </location>
</feature>
<dbReference type="InterPro" id="IPR031915">
    <property type="entry name" value="Clr2_N"/>
</dbReference>
<evidence type="ECO:0000256" key="1">
    <source>
        <dbReference type="SAM" id="MobiDB-lite"/>
    </source>
</evidence>
<sequence>MASRVEIVPINTGSNGDPSHRPRTAAHTLDDPPTKHLEKLGTLWMKLRGDARPGILYKLDKLPDGYTVWEKPRKTDPKHVDKWLFGHPNHRTFDSPNRFFPHFLHLMNNGGSSVNCPCTVCNIPDRSMSTTGASKRPSVAGAASHNALSDSAGVPLDYEGTPDIFQILINKLKRDHKLDTPVGQLMSLNWRSHISIAQGVFRYLADSPQWWPRALEMVLFVREFEEDEELCRDSSNEFRLYNTKTKVFGDFPEWEAGVVGQ</sequence>
<dbReference type="PANTHER" id="PTHR38046:SF1">
    <property type="entry name" value="CRYPTIC LOCI REGULATOR 2"/>
    <property type="match status" value="1"/>
</dbReference>